<reference evidence="3 4" key="1">
    <citation type="submission" date="2019-04" db="EMBL/GenBank/DDBJ databases">
        <title>Comparative genomics and transcriptomics to analyze fruiting body development in filamentous ascomycetes.</title>
        <authorList>
            <consortium name="DOE Joint Genome Institute"/>
            <person name="Lutkenhaus R."/>
            <person name="Traeger S."/>
            <person name="Breuer J."/>
            <person name="Kuo A."/>
            <person name="Lipzen A."/>
            <person name="Pangilinan J."/>
            <person name="Dilworth D."/>
            <person name="Sandor L."/>
            <person name="Poggeler S."/>
            <person name="Barry K."/>
            <person name="Grigoriev I.V."/>
            <person name="Nowrousian M."/>
        </authorList>
    </citation>
    <scope>NUCLEOTIDE SEQUENCE [LARGE SCALE GENOMIC DNA]</scope>
    <source>
        <strain evidence="3 4">CBS 389.68</strain>
    </source>
</reference>
<feature type="region of interest" description="Disordered" evidence="1">
    <location>
        <begin position="67"/>
        <end position="115"/>
    </location>
</feature>
<feature type="region of interest" description="Disordered" evidence="1">
    <location>
        <begin position="21"/>
        <end position="44"/>
    </location>
</feature>
<dbReference type="EMBL" id="ML220118">
    <property type="protein sequence ID" value="TGZ81738.1"/>
    <property type="molecule type" value="Genomic_DNA"/>
</dbReference>
<evidence type="ECO:0000313" key="3">
    <source>
        <dbReference type="EMBL" id="TGZ81738.1"/>
    </source>
</evidence>
<feature type="chain" id="PRO_5020915374" evidence="2">
    <location>
        <begin position="21"/>
        <end position="115"/>
    </location>
</feature>
<sequence length="115" mass="12228">MLPKSIFYFLRAALLSTTLAAPTHGSVDKGEKIPSGSVQAGQPAQVSAAAAATQYSDLRPQLVQSDEAKAKRLRSWTIDTADEGGPDIPPSPPSPDSGTEDQIKKAEMGYHYMDP</sequence>
<proteinExistence type="predicted"/>
<accession>A0A4S2MYA7</accession>
<dbReference type="InParanoid" id="A0A4S2MYA7"/>
<evidence type="ECO:0000256" key="1">
    <source>
        <dbReference type="SAM" id="MobiDB-lite"/>
    </source>
</evidence>
<evidence type="ECO:0000256" key="2">
    <source>
        <dbReference type="SAM" id="SignalP"/>
    </source>
</evidence>
<keyword evidence="4" id="KW-1185">Reference proteome</keyword>
<evidence type="ECO:0000313" key="4">
    <source>
        <dbReference type="Proteomes" id="UP000298138"/>
    </source>
</evidence>
<protein>
    <submittedName>
        <fullName evidence="3">Uncharacterized protein</fullName>
    </submittedName>
</protein>
<dbReference type="AlphaFoldDB" id="A0A4S2MYA7"/>
<keyword evidence="2" id="KW-0732">Signal</keyword>
<feature type="signal peptide" evidence="2">
    <location>
        <begin position="1"/>
        <end position="20"/>
    </location>
</feature>
<gene>
    <name evidence="3" type="ORF">EX30DRAFT_348536</name>
</gene>
<name>A0A4S2MYA7_9PEZI</name>
<feature type="compositionally biased region" description="Basic and acidic residues" evidence="1">
    <location>
        <begin position="101"/>
        <end position="115"/>
    </location>
</feature>
<organism evidence="3 4">
    <name type="scientific">Ascodesmis nigricans</name>
    <dbReference type="NCBI Taxonomy" id="341454"/>
    <lineage>
        <taxon>Eukaryota</taxon>
        <taxon>Fungi</taxon>
        <taxon>Dikarya</taxon>
        <taxon>Ascomycota</taxon>
        <taxon>Pezizomycotina</taxon>
        <taxon>Pezizomycetes</taxon>
        <taxon>Pezizales</taxon>
        <taxon>Ascodesmidaceae</taxon>
        <taxon>Ascodesmis</taxon>
    </lineage>
</organism>
<dbReference type="Proteomes" id="UP000298138">
    <property type="component" value="Unassembled WGS sequence"/>
</dbReference>